<feature type="compositionally biased region" description="Basic and acidic residues" evidence="1">
    <location>
        <begin position="108"/>
        <end position="120"/>
    </location>
</feature>
<dbReference type="Proteomes" id="UP000054771">
    <property type="component" value="Unassembled WGS sequence"/>
</dbReference>
<evidence type="ECO:0000313" key="3">
    <source>
        <dbReference type="Proteomes" id="UP000054771"/>
    </source>
</evidence>
<feature type="compositionally biased region" description="Basic and acidic residues" evidence="1">
    <location>
        <begin position="404"/>
        <end position="429"/>
    </location>
</feature>
<accession>A0A0U5C312</accession>
<feature type="compositionally biased region" description="Polar residues" evidence="1">
    <location>
        <begin position="484"/>
        <end position="494"/>
    </location>
</feature>
<feature type="compositionally biased region" description="Basic and acidic residues" evidence="1">
    <location>
        <begin position="908"/>
        <end position="918"/>
    </location>
</feature>
<feature type="region of interest" description="Disordered" evidence="1">
    <location>
        <begin position="857"/>
        <end position="918"/>
    </location>
</feature>
<gene>
    <name evidence="2" type="ORF">ASPCAL01522</name>
</gene>
<evidence type="ECO:0000313" key="2">
    <source>
        <dbReference type="EMBL" id="CEL01946.1"/>
    </source>
</evidence>
<feature type="compositionally biased region" description="Low complexity" evidence="1">
    <location>
        <begin position="866"/>
        <end position="884"/>
    </location>
</feature>
<feature type="compositionally biased region" description="Polar residues" evidence="1">
    <location>
        <begin position="284"/>
        <end position="304"/>
    </location>
</feature>
<feature type="compositionally biased region" description="Basic and acidic residues" evidence="1">
    <location>
        <begin position="696"/>
        <end position="715"/>
    </location>
</feature>
<dbReference type="OrthoDB" id="4188047at2759"/>
<evidence type="ECO:0000256" key="1">
    <source>
        <dbReference type="SAM" id="MobiDB-lite"/>
    </source>
</evidence>
<dbReference type="EMBL" id="CDMC01000001">
    <property type="protein sequence ID" value="CEL01946.1"/>
    <property type="molecule type" value="Genomic_DNA"/>
</dbReference>
<feature type="compositionally biased region" description="Pro residues" evidence="1">
    <location>
        <begin position="460"/>
        <end position="471"/>
    </location>
</feature>
<keyword evidence="3" id="KW-1185">Reference proteome</keyword>
<feature type="compositionally biased region" description="Low complexity" evidence="1">
    <location>
        <begin position="259"/>
        <end position="268"/>
    </location>
</feature>
<dbReference type="AlphaFoldDB" id="A0A0U5C312"/>
<feature type="region of interest" description="Disordered" evidence="1">
    <location>
        <begin position="589"/>
        <end position="817"/>
    </location>
</feature>
<feature type="region of interest" description="Disordered" evidence="1">
    <location>
        <begin position="103"/>
        <end position="201"/>
    </location>
</feature>
<sequence>MQEFSELDRTLVAEAPTIPTYRPSSQSSKRTYTMSALAPKYQQYLSMADEVQATNKSHARPSNENVNDIFRYLQTHASSQGNPQTTGARDMIKAGQRRLKLALRTNKKVTDSKAKSDDAARQWAALQQEGAFPRSRYRKPEQKPEPNKNAPSITSNSKSVSDLSFRSNSKRDVETMGRPWLNNPLESRDEPGSKGSSSQLSSLDLHDLASFVEAAVNFSSEFDDSNPPPYQPLTEQLSKATDGATPLLDLNLRSDAPHTSNSSTTTARSSEDVSPNGSHELPRTQFNGLTQSRTPSGQQNSGNQHLAELRSSGDMSIPSRPPRTSSSTSSKGSSAPPTPVLKLFPDTMSPRMSSKGALRVPTGRSPTPSQSFPQPPVPQKTNTLAAVIEPGNRDSINSSSSLSKIEEYAAGPREENPRISVDPERRPENNVDSEEAQARQTKHSRRHSTLPPDAIDAFPIPAPFRPLPTVPEPSSRTQARETQRPSVDPSSDQTDSTRREPELQAKAPPDISVSTPSSLGNIQTSSIGRASPFPRLMAEETDPSTVQDAAEAARLLQPRRSSLGKAGRSREEKVRSLIFRDLAASRYKKCSGKTQLTGSPPSEAQGLQVSSSHRIEATSTLRAHRQYQRKISPGPSSPPPNSPPPSDPPRHTLQGRRYGITATSTMAATIENFENLSRPAQDRNGRVSRKTSVRGAEPKPGRRSMEQNTYDERAETPLPSSDDEGPTGGFYWKPPQKAAKSRRPRPAPILIDEPSPPRGRTLKKRHDSGRLSPPTPQGHKNRASERSNHAHPAPLNHHSHKAHSYYATEPKPNPSLEGRIEHLERQNKILQAALLAALDVGVKQDLSSLLGASAASMSTNVTPPLTGRSFSTTTNTSTSEAQSTGQESRGHTDKASYRPESWVTSSDSLRKDIYESEDGADVRDLEEMMDDFDLDWLSDQSSMMC</sequence>
<proteinExistence type="predicted"/>
<name>A0A0U5C312_ASPCI</name>
<feature type="region of interest" description="Disordered" evidence="1">
    <location>
        <begin position="249"/>
        <end position="575"/>
    </location>
</feature>
<protein>
    <submittedName>
        <fullName evidence="2">Uncharacterized protein</fullName>
    </submittedName>
</protein>
<dbReference type="OMA" id="SEHYQPT"/>
<feature type="compositionally biased region" description="Pro residues" evidence="1">
    <location>
        <begin position="635"/>
        <end position="647"/>
    </location>
</feature>
<feature type="compositionally biased region" description="Basic and acidic residues" evidence="1">
    <location>
        <begin position="888"/>
        <end position="897"/>
    </location>
</feature>
<organism evidence="2 3">
    <name type="scientific">Aspergillus calidoustus</name>
    <dbReference type="NCBI Taxonomy" id="454130"/>
    <lineage>
        <taxon>Eukaryota</taxon>
        <taxon>Fungi</taxon>
        <taxon>Dikarya</taxon>
        <taxon>Ascomycota</taxon>
        <taxon>Pezizomycotina</taxon>
        <taxon>Eurotiomycetes</taxon>
        <taxon>Eurotiomycetidae</taxon>
        <taxon>Eurotiales</taxon>
        <taxon>Aspergillaceae</taxon>
        <taxon>Aspergillus</taxon>
        <taxon>Aspergillus subgen. Nidulantes</taxon>
    </lineage>
</organism>
<feature type="compositionally biased region" description="Polar residues" evidence="1">
    <location>
        <begin position="149"/>
        <end position="167"/>
    </location>
</feature>
<feature type="compositionally biased region" description="Low complexity" evidence="1">
    <location>
        <begin position="316"/>
        <end position="335"/>
    </location>
</feature>
<reference evidence="3" key="1">
    <citation type="journal article" date="2016" name="Genome Announc.">
        <title>Draft genome sequences of fungus Aspergillus calidoustus.</title>
        <authorList>
            <person name="Horn F."/>
            <person name="Linde J."/>
            <person name="Mattern D.J."/>
            <person name="Walther G."/>
            <person name="Guthke R."/>
            <person name="Scherlach K."/>
            <person name="Martin K."/>
            <person name="Brakhage A.A."/>
            <person name="Petzke L."/>
            <person name="Valiante V."/>
        </authorList>
    </citation>
    <scope>NUCLEOTIDE SEQUENCE [LARGE SCALE GENOMIC DNA]</scope>
    <source>
        <strain evidence="3">SF006504</strain>
    </source>
</reference>
<feature type="compositionally biased region" description="Polar residues" evidence="1">
    <location>
        <begin position="512"/>
        <end position="528"/>
    </location>
</feature>
<feature type="compositionally biased region" description="Polar residues" evidence="1">
    <location>
        <begin position="592"/>
        <end position="621"/>
    </location>
</feature>
<feature type="compositionally biased region" description="Polar residues" evidence="1">
    <location>
        <begin position="661"/>
        <end position="675"/>
    </location>
</feature>